<dbReference type="AlphaFoldDB" id="A0A9D1MKR4"/>
<name>A0A9D1MKR4_9FIRM</name>
<accession>A0A9D1MKR4</accession>
<protein>
    <submittedName>
        <fullName evidence="2">Uncharacterized protein</fullName>
    </submittedName>
</protein>
<keyword evidence="1" id="KW-0472">Membrane</keyword>
<feature type="transmembrane region" description="Helical" evidence="1">
    <location>
        <begin position="48"/>
        <end position="67"/>
    </location>
</feature>
<proteinExistence type="predicted"/>
<evidence type="ECO:0000313" key="2">
    <source>
        <dbReference type="EMBL" id="HIU61878.1"/>
    </source>
</evidence>
<organism evidence="2 3">
    <name type="scientific">Candidatus Coproplasma excrementigallinarum</name>
    <dbReference type="NCBI Taxonomy" id="2840747"/>
    <lineage>
        <taxon>Bacteria</taxon>
        <taxon>Bacillati</taxon>
        <taxon>Bacillota</taxon>
        <taxon>Clostridia</taxon>
        <taxon>Eubacteriales</taxon>
        <taxon>Candidatus Coproplasma</taxon>
    </lineage>
</organism>
<sequence length="156" mass="18396">MIEFYGYVNGQAIAVNNHKNLINIFYVLLLPAIILSVFAILFYPLAMIVIWLAPALFLIFSYLAFAFQRYDDKYFLAGTKKVHTIRMENGCVYVDKKQCKHIKKCLLYKYKKYILFILNDRFYLVPNEAYTVGGKNEFFLLFKRQVLNKFVLKSKS</sequence>
<comment type="caution">
    <text evidence="2">The sequence shown here is derived from an EMBL/GenBank/DDBJ whole genome shotgun (WGS) entry which is preliminary data.</text>
</comment>
<gene>
    <name evidence="2" type="ORF">IAB69_04445</name>
</gene>
<feature type="transmembrane region" description="Helical" evidence="1">
    <location>
        <begin position="21"/>
        <end position="42"/>
    </location>
</feature>
<dbReference type="EMBL" id="DVNE01000042">
    <property type="protein sequence ID" value="HIU61878.1"/>
    <property type="molecule type" value="Genomic_DNA"/>
</dbReference>
<reference evidence="2" key="1">
    <citation type="submission" date="2020-10" db="EMBL/GenBank/DDBJ databases">
        <authorList>
            <person name="Gilroy R."/>
        </authorList>
    </citation>
    <scope>NUCLEOTIDE SEQUENCE</scope>
    <source>
        <strain evidence="2">CHK195-12923</strain>
    </source>
</reference>
<keyword evidence="1" id="KW-0812">Transmembrane</keyword>
<dbReference type="Proteomes" id="UP000824110">
    <property type="component" value="Unassembled WGS sequence"/>
</dbReference>
<reference evidence="2" key="2">
    <citation type="journal article" date="2021" name="PeerJ">
        <title>Extensive microbial diversity within the chicken gut microbiome revealed by metagenomics and culture.</title>
        <authorList>
            <person name="Gilroy R."/>
            <person name="Ravi A."/>
            <person name="Getino M."/>
            <person name="Pursley I."/>
            <person name="Horton D.L."/>
            <person name="Alikhan N.F."/>
            <person name="Baker D."/>
            <person name="Gharbi K."/>
            <person name="Hall N."/>
            <person name="Watson M."/>
            <person name="Adriaenssens E.M."/>
            <person name="Foster-Nyarko E."/>
            <person name="Jarju S."/>
            <person name="Secka A."/>
            <person name="Antonio M."/>
            <person name="Oren A."/>
            <person name="Chaudhuri R.R."/>
            <person name="La Ragione R."/>
            <person name="Hildebrand F."/>
            <person name="Pallen M.J."/>
        </authorList>
    </citation>
    <scope>NUCLEOTIDE SEQUENCE</scope>
    <source>
        <strain evidence="2">CHK195-12923</strain>
    </source>
</reference>
<keyword evidence="1" id="KW-1133">Transmembrane helix</keyword>
<evidence type="ECO:0000313" key="3">
    <source>
        <dbReference type="Proteomes" id="UP000824110"/>
    </source>
</evidence>
<evidence type="ECO:0000256" key="1">
    <source>
        <dbReference type="SAM" id="Phobius"/>
    </source>
</evidence>